<feature type="coiled-coil region" evidence="5">
    <location>
        <begin position="14"/>
        <end position="57"/>
    </location>
</feature>
<comment type="caution">
    <text evidence="8">The sequence shown here is derived from an EMBL/GenBank/DDBJ whole genome shotgun (WGS) entry which is preliminary data.</text>
</comment>
<dbReference type="PROSITE" id="PS00088">
    <property type="entry name" value="SOD_MN"/>
    <property type="match status" value="1"/>
</dbReference>
<evidence type="ECO:0000256" key="5">
    <source>
        <dbReference type="SAM" id="Coils"/>
    </source>
</evidence>
<feature type="domain" description="Manganese/iron superoxide dismutase N-terminal" evidence="6">
    <location>
        <begin position="97"/>
        <end position="177"/>
    </location>
</feature>
<name>A0A0M2SW07_9BACI</name>
<dbReference type="Pfam" id="PF00081">
    <property type="entry name" value="Sod_Fe_N"/>
    <property type="match status" value="1"/>
</dbReference>
<evidence type="ECO:0000313" key="8">
    <source>
        <dbReference type="EMBL" id="KKK37157.1"/>
    </source>
</evidence>
<dbReference type="SUPFAM" id="SSF54719">
    <property type="entry name" value="Fe,Mn superoxide dismutase (SOD), C-terminal domain"/>
    <property type="match status" value="1"/>
</dbReference>
<evidence type="ECO:0000259" key="6">
    <source>
        <dbReference type="Pfam" id="PF00081"/>
    </source>
</evidence>
<keyword evidence="9" id="KW-1185">Reference proteome</keyword>
<evidence type="ECO:0000313" key="9">
    <source>
        <dbReference type="Proteomes" id="UP000034166"/>
    </source>
</evidence>
<dbReference type="Pfam" id="PF02777">
    <property type="entry name" value="Sod_Fe_C"/>
    <property type="match status" value="1"/>
</dbReference>
<dbReference type="FunFam" id="1.10.287.990:FF:000001">
    <property type="entry name" value="Superoxide dismutase"/>
    <property type="match status" value="1"/>
</dbReference>
<dbReference type="PATRIC" id="fig|1408103.3.peg.3492"/>
<dbReference type="Proteomes" id="UP000034166">
    <property type="component" value="Unassembled WGS sequence"/>
</dbReference>
<dbReference type="InterPro" id="IPR036314">
    <property type="entry name" value="SOD_C_sf"/>
</dbReference>
<dbReference type="GO" id="GO:0004784">
    <property type="term" value="F:superoxide dismutase activity"/>
    <property type="evidence" value="ECO:0007669"/>
    <property type="project" value="UniProtKB-EC"/>
</dbReference>
<evidence type="ECO:0000256" key="3">
    <source>
        <dbReference type="ARBA" id="ARBA00022723"/>
    </source>
</evidence>
<feature type="domain" description="Manganese/iron superoxide dismutase C-terminal" evidence="7">
    <location>
        <begin position="185"/>
        <end position="286"/>
    </location>
</feature>
<dbReference type="Gene3D" id="3.55.40.20">
    <property type="entry name" value="Iron/manganese superoxide dismutase, C-terminal domain"/>
    <property type="match status" value="1"/>
</dbReference>
<dbReference type="InterPro" id="IPR050265">
    <property type="entry name" value="Fe/Mn_Superoxide_Dismutase"/>
</dbReference>
<dbReference type="OrthoDB" id="9803125at2"/>
<dbReference type="GO" id="GO:0046872">
    <property type="term" value="F:metal ion binding"/>
    <property type="evidence" value="ECO:0007669"/>
    <property type="project" value="UniProtKB-KW"/>
</dbReference>
<keyword evidence="3" id="KW-0479">Metal-binding</keyword>
<dbReference type="SUPFAM" id="SSF46609">
    <property type="entry name" value="Fe,Mn superoxide dismutase (SOD), N-terminal domain"/>
    <property type="match status" value="1"/>
</dbReference>
<accession>A0A0M2SW07</accession>
<gene>
    <name evidence="8" type="ORF">WQ57_15650</name>
</gene>
<dbReference type="RefSeq" id="WP_046524700.1">
    <property type="nucleotide sequence ID" value="NZ_LAYY01000017.1"/>
</dbReference>
<protein>
    <recommendedName>
        <fullName evidence="2">superoxide dismutase</fullName>
        <ecNumber evidence="2">1.15.1.1</ecNumber>
    </recommendedName>
</protein>
<dbReference type="InterPro" id="IPR019832">
    <property type="entry name" value="Mn/Fe_SOD_C"/>
</dbReference>
<reference evidence="8 9" key="1">
    <citation type="submission" date="2015-04" db="EMBL/GenBank/DDBJ databases">
        <title>Taxonomic description and genome sequence of Bacillus campisalis sp. nov., a novel member of the genus Bacillus isolated from solar saltern.</title>
        <authorList>
            <person name="Mathan Kumar R."/>
            <person name="Kaur G."/>
            <person name="Kumar A."/>
            <person name="Singh N.K."/>
            <person name="Kaur N."/>
            <person name="Kumar N."/>
            <person name="Mayilraj S."/>
        </authorList>
    </citation>
    <scope>NUCLEOTIDE SEQUENCE [LARGE SCALE GENOMIC DNA]</scope>
    <source>
        <strain evidence="8 9">SA2-6</strain>
    </source>
</reference>
<evidence type="ECO:0000256" key="1">
    <source>
        <dbReference type="ARBA" id="ARBA00008714"/>
    </source>
</evidence>
<dbReference type="InterPro" id="IPR019833">
    <property type="entry name" value="Mn/Fe_SOD_BS"/>
</dbReference>
<dbReference type="InterPro" id="IPR036324">
    <property type="entry name" value="Mn/Fe_SOD_N_sf"/>
</dbReference>
<evidence type="ECO:0000256" key="2">
    <source>
        <dbReference type="ARBA" id="ARBA00012682"/>
    </source>
</evidence>
<keyword evidence="4" id="KW-0560">Oxidoreductase</keyword>
<dbReference type="FunFam" id="3.55.40.20:FF:000004">
    <property type="entry name" value="Superoxide dismutase [Fe]"/>
    <property type="match status" value="1"/>
</dbReference>
<evidence type="ECO:0000259" key="7">
    <source>
        <dbReference type="Pfam" id="PF02777"/>
    </source>
</evidence>
<dbReference type="EC" id="1.15.1.1" evidence="2"/>
<dbReference type="PANTHER" id="PTHR11404:SF6">
    <property type="entry name" value="SUPEROXIDE DISMUTASE [MN], MITOCHONDRIAL"/>
    <property type="match status" value="1"/>
</dbReference>
<organism evidence="8 9">
    <name type="scientific">Mesobacillus campisalis</name>
    <dbReference type="NCBI Taxonomy" id="1408103"/>
    <lineage>
        <taxon>Bacteria</taxon>
        <taxon>Bacillati</taxon>
        <taxon>Bacillota</taxon>
        <taxon>Bacilli</taxon>
        <taxon>Bacillales</taxon>
        <taxon>Bacillaceae</taxon>
        <taxon>Mesobacillus</taxon>
    </lineage>
</organism>
<dbReference type="Gene3D" id="1.10.287.990">
    <property type="entry name" value="Fe,Mn superoxide dismutase (SOD) domain"/>
    <property type="match status" value="1"/>
</dbReference>
<dbReference type="EMBL" id="LAYY01000017">
    <property type="protein sequence ID" value="KKK37157.1"/>
    <property type="molecule type" value="Genomic_DNA"/>
</dbReference>
<proteinExistence type="inferred from homology"/>
<comment type="similarity">
    <text evidence="1">Belongs to the iron/manganese superoxide dismutase family.</text>
</comment>
<evidence type="ECO:0000256" key="4">
    <source>
        <dbReference type="ARBA" id="ARBA00023002"/>
    </source>
</evidence>
<dbReference type="InterPro" id="IPR019831">
    <property type="entry name" value="Mn/Fe_SOD_N"/>
</dbReference>
<keyword evidence="5" id="KW-0175">Coiled coil</keyword>
<dbReference type="PANTHER" id="PTHR11404">
    <property type="entry name" value="SUPEROXIDE DISMUTASE 2"/>
    <property type="match status" value="1"/>
</dbReference>
<dbReference type="InterPro" id="IPR001189">
    <property type="entry name" value="Mn/Fe_SOD"/>
</dbReference>
<sequence>MTDGAYRESLAEWLENIELVWVNAREQLKQAVEEEDLKDWERELTFLKAETENLDAMELYNRADVLQKNMEGIFHLAGLELERQEEERVQPVPIGGHRLPPLPYRYSALEPVIAEEIMRLHHTKHHQSYVDGLNKAEREMKKARDTGDFALIKHWEREAAFHGSGHYLHTIFWSIMSPDGGGKPGGKLAEAINASFGSFNKFKRHFSEAAKNVEAVGWAILVWAPRSHRLEILTAEKHQNLTQWDNIPLLVLDVWEHAYYLQYKNERAKYVDNWWNVVNWKEVERRFNQARVLRWEPF</sequence>
<dbReference type="PRINTS" id="PR01703">
    <property type="entry name" value="MNSODISMTASE"/>
</dbReference>
<dbReference type="AlphaFoldDB" id="A0A0M2SW07"/>